<dbReference type="HAMAP" id="MF_00470">
    <property type="entry name" value="MenC_1"/>
    <property type="match status" value="1"/>
</dbReference>
<gene>
    <name evidence="4" type="primary">menC</name>
    <name evidence="6" type="ORF">JTE88_01420</name>
</gene>
<evidence type="ECO:0000256" key="3">
    <source>
        <dbReference type="ARBA" id="ARBA00023239"/>
    </source>
</evidence>
<dbReference type="PANTHER" id="PTHR48073">
    <property type="entry name" value="O-SUCCINYLBENZOATE SYNTHASE-RELATED"/>
    <property type="match status" value="1"/>
</dbReference>
<dbReference type="RefSeq" id="WP_204424907.1">
    <property type="nucleotide sequence ID" value="NZ_CP070228.1"/>
</dbReference>
<dbReference type="PANTHER" id="PTHR48073:SF2">
    <property type="entry name" value="O-SUCCINYLBENZOATE SYNTHASE"/>
    <property type="match status" value="1"/>
</dbReference>
<dbReference type="Pfam" id="PF18374">
    <property type="entry name" value="Enolase_like_N"/>
    <property type="match status" value="1"/>
</dbReference>
<evidence type="ECO:0000256" key="1">
    <source>
        <dbReference type="ARBA" id="ARBA00022723"/>
    </source>
</evidence>
<organism evidence="6 7">
    <name type="scientific">Arcanobacterium phocisimile</name>
    <dbReference type="NCBI Taxonomy" id="1302235"/>
    <lineage>
        <taxon>Bacteria</taxon>
        <taxon>Bacillati</taxon>
        <taxon>Actinomycetota</taxon>
        <taxon>Actinomycetes</taxon>
        <taxon>Actinomycetales</taxon>
        <taxon>Actinomycetaceae</taxon>
        <taxon>Arcanobacterium</taxon>
    </lineage>
</organism>
<dbReference type="Pfam" id="PF13378">
    <property type="entry name" value="MR_MLE_C"/>
    <property type="match status" value="1"/>
</dbReference>
<name>A0ABX7IHI6_9ACTO</name>
<dbReference type="NCBIfam" id="NF002782">
    <property type="entry name" value="PRK02901.1"/>
    <property type="match status" value="1"/>
</dbReference>
<dbReference type="Proteomes" id="UP000602653">
    <property type="component" value="Chromosome"/>
</dbReference>
<dbReference type="SFLD" id="SFLDF00009">
    <property type="entry name" value="o-succinylbenzoate_synthase"/>
    <property type="match status" value="1"/>
</dbReference>
<dbReference type="CDD" id="cd03320">
    <property type="entry name" value="OSBS"/>
    <property type="match status" value="1"/>
</dbReference>
<evidence type="ECO:0000259" key="5">
    <source>
        <dbReference type="SMART" id="SM00922"/>
    </source>
</evidence>
<comment type="catalytic activity">
    <reaction evidence="4">
        <text>(1R,6R)-6-hydroxy-2-succinyl-cyclohexa-2,4-diene-1-carboxylate = 2-succinylbenzoate + H2O</text>
        <dbReference type="Rhea" id="RHEA:10196"/>
        <dbReference type="ChEBI" id="CHEBI:15377"/>
        <dbReference type="ChEBI" id="CHEBI:18325"/>
        <dbReference type="ChEBI" id="CHEBI:58689"/>
        <dbReference type="EC" id="4.2.1.113"/>
    </reaction>
</comment>
<dbReference type="SUPFAM" id="SSF51604">
    <property type="entry name" value="Enolase C-terminal domain-like"/>
    <property type="match status" value="1"/>
</dbReference>
<proteinExistence type="inferred from homology"/>
<comment type="cofactor">
    <cofactor evidence="4">
        <name>a divalent metal cation</name>
        <dbReference type="ChEBI" id="CHEBI:60240"/>
    </cofactor>
</comment>
<dbReference type="SFLD" id="SFLDG00180">
    <property type="entry name" value="muconate_cycloisomerase"/>
    <property type="match status" value="1"/>
</dbReference>
<dbReference type="InterPro" id="IPR010196">
    <property type="entry name" value="OSB_synthase_MenC1"/>
</dbReference>
<feature type="active site" description="Proton donor" evidence="4">
    <location>
        <position position="99"/>
    </location>
</feature>
<feature type="binding site" evidence="4">
    <location>
        <position position="130"/>
    </location>
    <ligand>
        <name>Mg(2+)</name>
        <dbReference type="ChEBI" id="CHEBI:18420"/>
    </ligand>
</feature>
<dbReference type="SFLD" id="SFLDS00001">
    <property type="entry name" value="Enolase"/>
    <property type="match status" value="1"/>
</dbReference>
<dbReference type="EMBL" id="CP070228">
    <property type="protein sequence ID" value="QRV02446.1"/>
    <property type="molecule type" value="Genomic_DNA"/>
</dbReference>
<dbReference type="Gene3D" id="3.20.20.120">
    <property type="entry name" value="Enolase-like C-terminal domain"/>
    <property type="match status" value="1"/>
</dbReference>
<accession>A0ABX7IHI6</accession>
<dbReference type="InterPro" id="IPR029065">
    <property type="entry name" value="Enolase_C-like"/>
</dbReference>
<sequence>MHLDIYVYTSPLHTKFRGLTQRDGLLIHGPAGWGETSPFWDYDPQYSAAWLNAGIESATQPYPQPQRTDIPVNVTVPATTPQRARDIVLAGTCTTAKVKVGEPGQNLADDLSRVAAVREALGTNGKIRVDVNGAWDVTQARDALLALNEAAGGLEYAEQPVADVEDLARLRKISPVPIAADESIRRASDPMRVKQLNAADLIVVKNQPLGGVRAALEIAKQIELPVVVSSALESSIGIRAGLAFAAALPQLPYACGLATVQLLTADTVTDSLVPKNGTIAVRDVEPDHIPAPDPQLVQAWDMRLESMWQYCTIDANYTLHTDEYVQ</sequence>
<dbReference type="GO" id="GO:0043748">
    <property type="term" value="F:O-succinylbenzoate synthase activity"/>
    <property type="evidence" value="ECO:0007669"/>
    <property type="project" value="UniProtKB-EC"/>
</dbReference>
<comment type="similarity">
    <text evidence="4">Belongs to the mandelate racemase/muconate lactonizing enzyme family. MenC type 1 subfamily.</text>
</comment>
<protein>
    <recommendedName>
        <fullName evidence="4">o-succinylbenzoate synthase</fullName>
        <shortName evidence="4">OSB synthase</shortName>
        <shortName evidence="4">OSBS</shortName>
        <ecNumber evidence="4">4.2.1.113</ecNumber>
    </recommendedName>
    <alternativeName>
        <fullName evidence="4">4-(2'-carboxyphenyl)-4-oxybutyric acid synthase</fullName>
    </alternativeName>
    <alternativeName>
        <fullName evidence="4">o-succinylbenzoic acid synthase</fullName>
    </alternativeName>
</protein>
<keyword evidence="4" id="KW-0474">Menaquinone biosynthesis</keyword>
<dbReference type="InterPro" id="IPR036849">
    <property type="entry name" value="Enolase-like_C_sf"/>
</dbReference>
<feature type="domain" description="Mandelate racemase/muconate lactonizing enzyme C-terminal" evidence="5">
    <location>
        <begin position="77"/>
        <end position="177"/>
    </location>
</feature>
<comment type="pathway">
    <text evidence="4">Quinol/quinone metabolism; menaquinone biosynthesis.</text>
</comment>
<comment type="pathway">
    <text evidence="4">Quinol/quinone metabolism; 1,4-dihydroxy-2-naphthoate biosynthesis; 1,4-dihydroxy-2-naphthoate from chorismate: step 4/7.</text>
</comment>
<keyword evidence="7" id="KW-1185">Reference proteome</keyword>
<feature type="binding site" evidence="4">
    <location>
        <position position="181"/>
    </location>
    <ligand>
        <name>Mg(2+)</name>
        <dbReference type="ChEBI" id="CHEBI:18420"/>
    </ligand>
</feature>
<keyword evidence="2 4" id="KW-0460">Magnesium</keyword>
<evidence type="ECO:0000313" key="6">
    <source>
        <dbReference type="EMBL" id="QRV02446.1"/>
    </source>
</evidence>
<keyword evidence="1 4" id="KW-0479">Metal-binding</keyword>
<feature type="binding site" evidence="4">
    <location>
        <position position="158"/>
    </location>
    <ligand>
        <name>Mg(2+)</name>
        <dbReference type="ChEBI" id="CHEBI:18420"/>
    </ligand>
</feature>
<evidence type="ECO:0000256" key="4">
    <source>
        <dbReference type="HAMAP-Rule" id="MF_00470"/>
    </source>
</evidence>
<reference evidence="6 7" key="1">
    <citation type="submission" date="2021-02" db="EMBL/GenBank/DDBJ databases">
        <title>Complete Genome Sequence of Arcanobacterium phocisimile strain DSM 26142T from a harbour seal.</title>
        <authorList>
            <person name="Borowiak M."/>
            <person name="Alssahen M."/>
            <person name="Malorny B."/>
            <person name="Laemmler C."/>
            <person name="Siebert U."/>
            <person name="Ploetz M."/>
            <person name="Abdulmawjood A."/>
        </authorList>
    </citation>
    <scope>NUCLEOTIDE SEQUENCE [LARGE SCALE GENOMIC DNA]</scope>
    <source>
        <strain evidence="6 7">DSM 26142</strain>
    </source>
</reference>
<comment type="function">
    <text evidence="4">Converts 2-succinyl-6-hydroxy-2,4-cyclohexadiene-1-carboxylate (SHCHC) to 2-succinylbenzoate (OSB).</text>
</comment>
<feature type="active site" description="Proton acceptor" evidence="4">
    <location>
        <position position="205"/>
    </location>
</feature>
<dbReference type="EC" id="4.2.1.113" evidence="4"/>
<dbReference type="SMART" id="SM00922">
    <property type="entry name" value="MR_MLE"/>
    <property type="match status" value="1"/>
</dbReference>
<keyword evidence="3 4" id="KW-0456">Lyase</keyword>
<dbReference type="InterPro" id="IPR013342">
    <property type="entry name" value="Mandelate_racemase_C"/>
</dbReference>
<evidence type="ECO:0000256" key="2">
    <source>
        <dbReference type="ARBA" id="ARBA00022842"/>
    </source>
</evidence>
<evidence type="ECO:0000313" key="7">
    <source>
        <dbReference type="Proteomes" id="UP000602653"/>
    </source>
</evidence>